<dbReference type="GO" id="GO:0005789">
    <property type="term" value="C:endoplasmic reticulum membrane"/>
    <property type="evidence" value="ECO:0007669"/>
    <property type="project" value="UniProtKB-SubCell"/>
</dbReference>
<keyword evidence="7" id="KW-0597">Phosphoprotein</keyword>
<accession>A0A8I6YUL8</accession>
<dbReference type="InterPro" id="IPR000719">
    <property type="entry name" value="Prot_kinase_dom"/>
</dbReference>
<sequence length="1003" mass="108576">MTLLLISLALCILPSLATTGDELALLSFKSTLPGGALASWSAPGSYCRWPGVVCGGRRHPERVVALRLPAHNLTGRLSPSLGNLSFLRELDFSDNQLVGQIPPELGRLVRLRVLNLSDNLLQGSIPAALGRCTRLTRLDLHNNKLQGGIPPRLAELTSMEYMSLARNTLSGEIPPSLANLSNLSYLALSANMLSGVIPSSFGMLSSLSAITLGSNNLSGSIPVTFWNITTLKSFVVRNNMLSGTIPPNAFNNLPNIQMIRMDINQFHGPIPPSIANASRISEVQLNYNFFSGHVPPELGMLRDLYWLQMENNLFQAKGPQDWEFITALTNCSKLEVLGLNENKLEGALPLSISNLSTSLIHLELRINGITGSIPEGIGNLVNLQRLVLMRNSFTGTLPSSLGRLKNLGGLTVAENKISGSIPWTIGNLTKLNYLDLNMNSFSGGVPITFGNLTKLFGLNLSSNNLTGPIPSGLFNIPTLSGYFYLSNNNLVGSIPQEIGNLKNLVEFRAESNKLSGEIPTTLVGCQLLRSLSLQNNILSGSIPLLLSDLKGLETLDLSSNNFSGLIPKSLGNLTMLHYLNLSFNNFVGEVPTTGVFSNVTIVSIQGNNKLCGGISDLHLPPCALQSPKRRHKLLVVLVVSSTSVVTLAIIVLLYKLLSRHMKNKEAIPSTTPIQGHPMVSYSQLVKATDEFSKTNLLGSGAFGSVYKGELDGEAGERTIHVAVKVLKLQTRGALKSFIAECEALRNLRHRNLLKIVTACSSIDTRGDDFRAIVYNFMPNGSLEGWLHPDKNNQEEQKHLNLHQRVTILLDVAYALDYLHCHGSAPTIHCDVKSSNVLLDAEMIAHVGDFGLAKILVEGSSILQQSTSSMGFRGTIGYAAPEYGAGNTVSTYGDIYSYGILVLETITGKRPTDSFNQGLTLRAYVELCLHDRAMDVVDTQLSLDLESELHIADAAAYTRTEDCLIQLLKLGVSCSQELPSSRMPTGAIIKELRAIKESLCGNAG</sequence>
<evidence type="ECO:0000256" key="11">
    <source>
        <dbReference type="ARBA" id="ARBA00022729"/>
    </source>
</evidence>
<protein>
    <recommendedName>
        <fullName evidence="24">Receptor kinase-like protein Xa21</fullName>
        <ecNumber evidence="4">2.7.11.1</ecNumber>
    </recommendedName>
</protein>
<reference evidence="29" key="2">
    <citation type="submission" date="2020-10" db="EMBL/GenBank/DDBJ databases">
        <authorList>
            <person name="Scholz U."/>
            <person name="Mascher M."/>
            <person name="Fiebig A."/>
        </authorList>
    </citation>
    <scope>NUCLEOTIDE SEQUENCE [LARGE SCALE GENOMIC DNA]</scope>
    <source>
        <strain evidence="29">cv. Morex</strain>
    </source>
</reference>
<dbReference type="Pfam" id="PF07714">
    <property type="entry name" value="PK_Tyr_Ser-Thr"/>
    <property type="match status" value="1"/>
</dbReference>
<keyword evidence="10 26" id="KW-0812">Transmembrane</keyword>
<dbReference type="Pfam" id="PF08263">
    <property type="entry name" value="LRRNT_2"/>
    <property type="match status" value="1"/>
</dbReference>
<keyword evidence="11 27" id="KW-0732">Signal</keyword>
<comment type="function">
    <text evidence="23">The processed protein kinase Xa21 chain released by protein cleavage after X.oryzae pv. oryzae protein Ax21 detection translocates into the nucleus where it can bind and regulate WRKY62, a transcription factor. Confers resistance to the bacterial pathogen X.oryzae pv. oryzae (Xoo).</text>
</comment>
<evidence type="ECO:0000313" key="29">
    <source>
        <dbReference type="EnsemblPlants" id="HORVU.MOREX.r3.5HG0504480.1"/>
    </source>
</evidence>
<evidence type="ECO:0000256" key="2">
    <source>
        <dbReference type="ARBA" id="ARBA00004389"/>
    </source>
</evidence>
<dbReference type="PROSITE" id="PS00107">
    <property type="entry name" value="PROTEIN_KINASE_ATP"/>
    <property type="match status" value="1"/>
</dbReference>
<evidence type="ECO:0000256" key="4">
    <source>
        <dbReference type="ARBA" id="ARBA00012513"/>
    </source>
</evidence>
<dbReference type="Gramene" id="HORVU.MOREX.r3.5HG0504480.1">
    <property type="protein sequence ID" value="HORVU.MOREX.r3.5HG0504480.1"/>
    <property type="gene ID" value="HORVU.MOREX.r3.5HG0504480"/>
</dbReference>
<evidence type="ECO:0000256" key="24">
    <source>
        <dbReference type="ARBA" id="ARBA00072040"/>
    </source>
</evidence>
<comment type="function">
    <text evidence="22">Receptor kinase that detects X.oryzae pv. oryzae protein Ax21 to promote innate immunity. Following X.oryzae pv. oryzae protein Ax21 detection, undergoes cleavage, releasing the processed protein kinase Xa21 chain.</text>
</comment>
<evidence type="ECO:0000256" key="9">
    <source>
        <dbReference type="ARBA" id="ARBA00022679"/>
    </source>
</evidence>
<feature type="chain" id="PRO_5035176413" description="Receptor kinase-like protein Xa21" evidence="27">
    <location>
        <begin position="18"/>
        <end position="1003"/>
    </location>
</feature>
<feature type="binding site" evidence="25">
    <location>
        <position position="724"/>
    </location>
    <ligand>
        <name>ATP</name>
        <dbReference type="ChEBI" id="CHEBI:30616"/>
    </ligand>
</feature>
<evidence type="ECO:0000256" key="6">
    <source>
        <dbReference type="ARBA" id="ARBA00022527"/>
    </source>
</evidence>
<feature type="signal peptide" evidence="27">
    <location>
        <begin position="1"/>
        <end position="17"/>
    </location>
</feature>
<feature type="domain" description="Protein kinase" evidence="28">
    <location>
        <begin position="691"/>
        <end position="959"/>
    </location>
</feature>
<keyword evidence="6" id="KW-0723">Serine/threonine-protein kinase</keyword>
<reference evidence="29" key="3">
    <citation type="submission" date="2022-01" db="UniProtKB">
        <authorList>
            <consortium name="EnsemblPlants"/>
        </authorList>
    </citation>
    <scope>IDENTIFICATION</scope>
    <source>
        <strain evidence="29">subsp. vulgare</strain>
    </source>
</reference>
<dbReference type="Gene3D" id="3.30.200.20">
    <property type="entry name" value="Phosphorylase Kinase, domain 1"/>
    <property type="match status" value="1"/>
</dbReference>
<dbReference type="SMART" id="SM00369">
    <property type="entry name" value="LRR_TYP"/>
    <property type="match status" value="10"/>
</dbReference>
<dbReference type="EnsemblPlants" id="HORVU.MOREX.r3.5HG0504480.1">
    <property type="protein sequence ID" value="HORVU.MOREX.r3.5HG0504480.1"/>
    <property type="gene ID" value="HORVU.MOREX.r3.5HG0504480"/>
</dbReference>
<evidence type="ECO:0000256" key="16">
    <source>
        <dbReference type="ARBA" id="ARBA00022989"/>
    </source>
</evidence>
<evidence type="ECO:0000256" key="15">
    <source>
        <dbReference type="ARBA" id="ARBA00022840"/>
    </source>
</evidence>
<evidence type="ECO:0000256" key="1">
    <source>
        <dbReference type="ARBA" id="ARBA00004162"/>
    </source>
</evidence>
<dbReference type="FunFam" id="1.10.510.10:FF:000358">
    <property type="entry name" value="Putative leucine-rich repeat receptor-like serine/threonine-protein kinase"/>
    <property type="match status" value="1"/>
</dbReference>
<dbReference type="InterPro" id="IPR011009">
    <property type="entry name" value="Kinase-like_dom_sf"/>
</dbReference>
<dbReference type="FunFam" id="3.80.10.10:FF:000299">
    <property type="entry name" value="Piriformospora indica-insensitive protein 2"/>
    <property type="match status" value="1"/>
</dbReference>
<proteinExistence type="predicted"/>
<keyword evidence="15 25" id="KW-0067">ATP-binding</keyword>
<keyword evidence="5" id="KW-1003">Cell membrane</keyword>
<keyword evidence="19" id="KW-0325">Glycoprotein</keyword>
<evidence type="ECO:0000256" key="20">
    <source>
        <dbReference type="ARBA" id="ARBA00047899"/>
    </source>
</evidence>
<dbReference type="Pfam" id="PF23598">
    <property type="entry name" value="LRR_14"/>
    <property type="match status" value="1"/>
</dbReference>
<dbReference type="InterPro" id="IPR001611">
    <property type="entry name" value="Leu-rich_rpt"/>
</dbReference>
<evidence type="ECO:0000256" key="13">
    <source>
        <dbReference type="ARBA" id="ARBA00022741"/>
    </source>
</evidence>
<gene>
    <name evidence="29" type="primary">LOC123397942</name>
</gene>
<dbReference type="EC" id="2.7.11.1" evidence="4"/>
<dbReference type="InterPro" id="IPR003591">
    <property type="entry name" value="Leu-rich_rpt_typical-subtyp"/>
</dbReference>
<dbReference type="PANTHER" id="PTHR27008">
    <property type="entry name" value="OS04G0122200 PROTEIN"/>
    <property type="match status" value="1"/>
</dbReference>
<dbReference type="InterPro" id="IPR032675">
    <property type="entry name" value="LRR_dom_sf"/>
</dbReference>
<comment type="subcellular location">
    <subcellularLocation>
        <location evidence="1">Cell membrane</location>
        <topology evidence="1">Single-pass membrane protein</topology>
    </subcellularLocation>
    <subcellularLocation>
        <location evidence="2">Endoplasmic reticulum membrane</location>
        <topology evidence="2">Single-pass membrane protein</topology>
    </subcellularLocation>
    <subcellularLocation>
        <location evidence="3">Membrane</location>
        <topology evidence="3">Single-pass type I membrane protein</topology>
    </subcellularLocation>
</comment>
<dbReference type="SMR" id="A0A8I6YUL8"/>
<keyword evidence="17 26" id="KW-0472">Membrane</keyword>
<dbReference type="Gene3D" id="3.80.10.10">
    <property type="entry name" value="Ribonuclease Inhibitor"/>
    <property type="match status" value="3"/>
</dbReference>
<dbReference type="GeneID" id="123397942"/>
<keyword evidence="12" id="KW-0677">Repeat</keyword>
<keyword evidence="9" id="KW-0808">Transferase</keyword>
<dbReference type="InterPro" id="IPR055414">
    <property type="entry name" value="LRR_R13L4/SHOC2-like"/>
</dbReference>
<dbReference type="SMART" id="SM00220">
    <property type="entry name" value="S_TKc"/>
    <property type="match status" value="1"/>
</dbReference>
<dbReference type="PROSITE" id="PS50011">
    <property type="entry name" value="PROTEIN_KINASE_DOM"/>
    <property type="match status" value="1"/>
</dbReference>
<dbReference type="FunFam" id="3.30.200.20:FF:000432">
    <property type="entry name" value="LRR receptor-like serine/threonine-protein kinase EFR"/>
    <property type="match status" value="1"/>
</dbReference>
<comment type="catalytic activity">
    <reaction evidence="20">
        <text>L-threonyl-[protein] + ATP = O-phospho-L-threonyl-[protein] + ADP + H(+)</text>
        <dbReference type="Rhea" id="RHEA:46608"/>
        <dbReference type="Rhea" id="RHEA-COMP:11060"/>
        <dbReference type="Rhea" id="RHEA-COMP:11605"/>
        <dbReference type="ChEBI" id="CHEBI:15378"/>
        <dbReference type="ChEBI" id="CHEBI:30013"/>
        <dbReference type="ChEBI" id="CHEBI:30616"/>
        <dbReference type="ChEBI" id="CHEBI:61977"/>
        <dbReference type="ChEBI" id="CHEBI:456216"/>
        <dbReference type="EC" id="2.7.11.1"/>
    </reaction>
</comment>
<evidence type="ECO:0000256" key="27">
    <source>
        <dbReference type="SAM" id="SignalP"/>
    </source>
</evidence>
<dbReference type="Pfam" id="PF00560">
    <property type="entry name" value="LRR_1"/>
    <property type="match status" value="3"/>
</dbReference>
<dbReference type="Proteomes" id="UP000011116">
    <property type="component" value="Chromosome 5H"/>
</dbReference>
<evidence type="ECO:0000256" key="17">
    <source>
        <dbReference type="ARBA" id="ARBA00023136"/>
    </source>
</evidence>
<dbReference type="FunFam" id="3.80.10.10:FF:000288">
    <property type="entry name" value="LRR receptor-like serine/threonine-protein kinase EFR"/>
    <property type="match status" value="1"/>
</dbReference>
<evidence type="ECO:0000259" key="28">
    <source>
        <dbReference type="PROSITE" id="PS50011"/>
    </source>
</evidence>
<dbReference type="AlphaFoldDB" id="A0A8I6YUL8"/>
<evidence type="ECO:0000256" key="8">
    <source>
        <dbReference type="ARBA" id="ARBA00022614"/>
    </source>
</evidence>
<keyword evidence="18" id="KW-0675">Receptor</keyword>
<name>A0A8I6YUL8_HORVV</name>
<evidence type="ECO:0000256" key="25">
    <source>
        <dbReference type="PROSITE-ProRule" id="PRU10141"/>
    </source>
</evidence>
<evidence type="ECO:0000256" key="19">
    <source>
        <dbReference type="ARBA" id="ARBA00023180"/>
    </source>
</evidence>
<evidence type="ECO:0000256" key="18">
    <source>
        <dbReference type="ARBA" id="ARBA00023170"/>
    </source>
</evidence>
<evidence type="ECO:0000256" key="10">
    <source>
        <dbReference type="ARBA" id="ARBA00022692"/>
    </source>
</evidence>
<dbReference type="OrthoDB" id="676979at2759"/>
<dbReference type="RefSeq" id="XP_044948389.1">
    <property type="nucleotide sequence ID" value="XM_045092454.1"/>
</dbReference>
<dbReference type="Pfam" id="PF13855">
    <property type="entry name" value="LRR_8"/>
    <property type="match status" value="2"/>
</dbReference>
<evidence type="ECO:0000256" key="21">
    <source>
        <dbReference type="ARBA" id="ARBA00048679"/>
    </source>
</evidence>
<dbReference type="InterPro" id="IPR013210">
    <property type="entry name" value="LRR_N_plant-typ"/>
</dbReference>
<evidence type="ECO:0000256" key="3">
    <source>
        <dbReference type="ARBA" id="ARBA00004479"/>
    </source>
</evidence>
<evidence type="ECO:0000256" key="7">
    <source>
        <dbReference type="ARBA" id="ARBA00022553"/>
    </source>
</evidence>
<dbReference type="InterPro" id="IPR051809">
    <property type="entry name" value="Plant_receptor-like_S/T_kinase"/>
</dbReference>
<dbReference type="Pfam" id="PF12799">
    <property type="entry name" value="LRR_4"/>
    <property type="match status" value="1"/>
</dbReference>
<dbReference type="InterPro" id="IPR017441">
    <property type="entry name" value="Protein_kinase_ATP_BS"/>
</dbReference>
<dbReference type="GO" id="GO:0005524">
    <property type="term" value="F:ATP binding"/>
    <property type="evidence" value="ECO:0007669"/>
    <property type="project" value="UniProtKB-UniRule"/>
</dbReference>
<evidence type="ECO:0000256" key="14">
    <source>
        <dbReference type="ARBA" id="ARBA00022777"/>
    </source>
</evidence>
<dbReference type="GO" id="GO:0005886">
    <property type="term" value="C:plasma membrane"/>
    <property type="evidence" value="ECO:0007669"/>
    <property type="project" value="UniProtKB-SubCell"/>
</dbReference>
<dbReference type="Gramene" id="HORVU.MOREX.r2.5HG0419010.1">
    <property type="protein sequence ID" value="HORVU.MOREX.r2.5HG0419010.1"/>
    <property type="gene ID" value="HORVU.MOREX.r2.5HG0419010"/>
</dbReference>
<dbReference type="FunFam" id="3.80.10.10:FF:000041">
    <property type="entry name" value="LRR receptor-like serine/threonine-protein kinase ERECTA"/>
    <property type="match status" value="1"/>
</dbReference>
<keyword evidence="16 26" id="KW-1133">Transmembrane helix</keyword>
<evidence type="ECO:0000256" key="26">
    <source>
        <dbReference type="SAM" id="Phobius"/>
    </source>
</evidence>
<dbReference type="SUPFAM" id="SSF52058">
    <property type="entry name" value="L domain-like"/>
    <property type="match status" value="2"/>
</dbReference>
<dbReference type="KEGG" id="hvg:123397942"/>
<reference evidence="30" key="1">
    <citation type="journal article" date="2012" name="Nature">
        <title>A physical, genetic and functional sequence assembly of the barley genome.</title>
        <authorList>
            <consortium name="The International Barley Genome Sequencing Consortium"/>
            <person name="Mayer K.F."/>
            <person name="Waugh R."/>
            <person name="Brown J.W."/>
            <person name="Schulman A."/>
            <person name="Langridge P."/>
            <person name="Platzer M."/>
            <person name="Fincher G.B."/>
            <person name="Muehlbauer G.J."/>
            <person name="Sato K."/>
            <person name="Close T.J."/>
            <person name="Wise R.P."/>
            <person name="Stein N."/>
        </authorList>
    </citation>
    <scope>NUCLEOTIDE SEQUENCE [LARGE SCALE GENOMIC DNA]</scope>
    <source>
        <strain evidence="30">cv. Morex</strain>
    </source>
</reference>
<organism evidence="29 30">
    <name type="scientific">Hordeum vulgare subsp. vulgare</name>
    <name type="common">Domesticated barley</name>
    <dbReference type="NCBI Taxonomy" id="112509"/>
    <lineage>
        <taxon>Eukaryota</taxon>
        <taxon>Viridiplantae</taxon>
        <taxon>Streptophyta</taxon>
        <taxon>Embryophyta</taxon>
        <taxon>Tracheophyta</taxon>
        <taxon>Spermatophyta</taxon>
        <taxon>Magnoliopsida</taxon>
        <taxon>Liliopsida</taxon>
        <taxon>Poales</taxon>
        <taxon>Poaceae</taxon>
        <taxon>BOP clade</taxon>
        <taxon>Pooideae</taxon>
        <taxon>Triticodae</taxon>
        <taxon>Triticeae</taxon>
        <taxon>Hordeinae</taxon>
        <taxon>Hordeum</taxon>
    </lineage>
</organism>
<evidence type="ECO:0000256" key="22">
    <source>
        <dbReference type="ARBA" id="ARBA00054320"/>
    </source>
</evidence>
<dbReference type="InterPro" id="IPR025875">
    <property type="entry name" value="Leu-rich_rpt_4"/>
</dbReference>
<keyword evidence="8" id="KW-0433">Leucine-rich repeat</keyword>
<keyword evidence="30" id="KW-1185">Reference proteome</keyword>
<keyword evidence="13 25" id="KW-0547">Nucleotide-binding</keyword>
<dbReference type="PANTHER" id="PTHR27008:SF588">
    <property type="entry name" value="RECEPTOR KINASE-LIKE PROTEIN XA21"/>
    <property type="match status" value="1"/>
</dbReference>
<dbReference type="Gene3D" id="1.10.510.10">
    <property type="entry name" value="Transferase(Phosphotransferase) domain 1"/>
    <property type="match status" value="1"/>
</dbReference>
<evidence type="ECO:0000313" key="30">
    <source>
        <dbReference type="Proteomes" id="UP000011116"/>
    </source>
</evidence>
<evidence type="ECO:0000256" key="12">
    <source>
        <dbReference type="ARBA" id="ARBA00022737"/>
    </source>
</evidence>
<dbReference type="GO" id="GO:0004674">
    <property type="term" value="F:protein serine/threonine kinase activity"/>
    <property type="evidence" value="ECO:0007669"/>
    <property type="project" value="UniProtKB-KW"/>
</dbReference>
<comment type="catalytic activity">
    <reaction evidence="21">
        <text>L-seryl-[protein] + ATP = O-phospho-L-seryl-[protein] + ADP + H(+)</text>
        <dbReference type="Rhea" id="RHEA:17989"/>
        <dbReference type="Rhea" id="RHEA-COMP:9863"/>
        <dbReference type="Rhea" id="RHEA-COMP:11604"/>
        <dbReference type="ChEBI" id="CHEBI:15378"/>
        <dbReference type="ChEBI" id="CHEBI:29999"/>
        <dbReference type="ChEBI" id="CHEBI:30616"/>
        <dbReference type="ChEBI" id="CHEBI:83421"/>
        <dbReference type="ChEBI" id="CHEBI:456216"/>
        <dbReference type="EC" id="2.7.11.1"/>
    </reaction>
</comment>
<dbReference type="InterPro" id="IPR001245">
    <property type="entry name" value="Ser-Thr/Tyr_kinase_cat_dom"/>
</dbReference>
<evidence type="ECO:0000256" key="23">
    <source>
        <dbReference type="ARBA" id="ARBA00056628"/>
    </source>
</evidence>
<feature type="transmembrane region" description="Helical" evidence="26">
    <location>
        <begin position="633"/>
        <end position="654"/>
    </location>
</feature>
<keyword evidence="14" id="KW-0418">Kinase</keyword>
<evidence type="ECO:0000256" key="5">
    <source>
        <dbReference type="ARBA" id="ARBA00022475"/>
    </source>
</evidence>
<dbReference type="SUPFAM" id="SSF56112">
    <property type="entry name" value="Protein kinase-like (PK-like)"/>
    <property type="match status" value="1"/>
</dbReference>